<dbReference type="Gene3D" id="3.30.497.10">
    <property type="entry name" value="Antithrombin, subunit I, domain 2"/>
    <property type="match status" value="1"/>
</dbReference>
<proteinExistence type="predicted"/>
<dbReference type="InterPro" id="IPR036186">
    <property type="entry name" value="Serpin_sf"/>
</dbReference>
<dbReference type="AlphaFoldDB" id="A0A0M3JQA0"/>
<dbReference type="WBParaSite" id="ASIM_0000985101-mRNA-1">
    <property type="protein sequence ID" value="ASIM_0000985101-mRNA-1"/>
    <property type="gene ID" value="ASIM_0000985101"/>
</dbReference>
<dbReference type="SUPFAM" id="SSF56574">
    <property type="entry name" value="Serpins"/>
    <property type="match status" value="1"/>
</dbReference>
<evidence type="ECO:0000313" key="2">
    <source>
        <dbReference type="WBParaSite" id="ASIM_0000949101-mRNA-1"/>
    </source>
</evidence>
<dbReference type="WBParaSite" id="ASIM_0000949101-mRNA-1">
    <property type="protein sequence ID" value="ASIM_0000949101-mRNA-1"/>
    <property type="gene ID" value="ASIM_0000949101"/>
</dbReference>
<feature type="domain" description="Serpin" evidence="1">
    <location>
        <begin position="4"/>
        <end position="52"/>
    </location>
</feature>
<organism evidence="3">
    <name type="scientific">Anisakis simplex</name>
    <name type="common">Herring worm</name>
    <dbReference type="NCBI Taxonomy" id="6269"/>
    <lineage>
        <taxon>Eukaryota</taxon>
        <taxon>Metazoa</taxon>
        <taxon>Ecdysozoa</taxon>
        <taxon>Nematoda</taxon>
        <taxon>Chromadorea</taxon>
        <taxon>Rhabditida</taxon>
        <taxon>Spirurina</taxon>
        <taxon>Ascaridomorpha</taxon>
        <taxon>Ascaridoidea</taxon>
        <taxon>Anisakidae</taxon>
        <taxon>Anisakis</taxon>
        <taxon>Anisakis simplex complex</taxon>
    </lineage>
</organism>
<dbReference type="InterPro" id="IPR042178">
    <property type="entry name" value="Serpin_sf_1"/>
</dbReference>
<protein>
    <submittedName>
        <fullName evidence="2 3">SERPIN domain-containing protein</fullName>
    </submittedName>
</protein>
<evidence type="ECO:0000259" key="1">
    <source>
        <dbReference type="Pfam" id="PF00079"/>
    </source>
</evidence>
<dbReference type="InterPro" id="IPR023796">
    <property type="entry name" value="Serpin_dom"/>
</dbReference>
<evidence type="ECO:0000313" key="3">
    <source>
        <dbReference type="WBParaSite" id="ASIM_0000985101-mRNA-1"/>
    </source>
</evidence>
<sequence>LDESLAEFGLRLLRADSDVSSKVISPASAAVALAMVYAGANGKTKSQIEAVLAKGID</sequence>
<dbReference type="Pfam" id="PF00079">
    <property type="entry name" value="Serpin"/>
    <property type="match status" value="1"/>
</dbReference>
<accession>A0A0M3JQA0</accession>
<name>A0A0M3JQA0_ANISI</name>
<reference evidence="2 3" key="1">
    <citation type="submission" date="2017-02" db="UniProtKB">
        <authorList>
            <consortium name="WormBaseParasite"/>
        </authorList>
    </citation>
    <scope>IDENTIFICATION</scope>
</reference>